<keyword evidence="1" id="KW-1133">Transmembrane helix</keyword>
<gene>
    <name evidence="2" type="ORF">SAMN05421799_101338</name>
</gene>
<organism evidence="2 3">
    <name type="scientific">Alicyclobacillus vulcanalis</name>
    <dbReference type="NCBI Taxonomy" id="252246"/>
    <lineage>
        <taxon>Bacteria</taxon>
        <taxon>Bacillati</taxon>
        <taxon>Bacillota</taxon>
        <taxon>Bacilli</taxon>
        <taxon>Bacillales</taxon>
        <taxon>Alicyclobacillaceae</taxon>
        <taxon>Alicyclobacillus</taxon>
    </lineage>
</organism>
<keyword evidence="1" id="KW-0812">Transmembrane</keyword>
<accession>A0A1N7K3Q9</accession>
<dbReference type="AlphaFoldDB" id="A0A1N7K3Q9"/>
<evidence type="ECO:0000256" key="1">
    <source>
        <dbReference type="SAM" id="Phobius"/>
    </source>
</evidence>
<feature type="transmembrane region" description="Helical" evidence="1">
    <location>
        <begin position="7"/>
        <end position="27"/>
    </location>
</feature>
<keyword evidence="1" id="KW-0472">Membrane</keyword>
<dbReference type="Proteomes" id="UP000186156">
    <property type="component" value="Unassembled WGS sequence"/>
</dbReference>
<dbReference type="OrthoDB" id="2373814at2"/>
<proteinExistence type="predicted"/>
<sequence length="293" mass="32412">MRERREGALAAVVVVVLLAFAVGSWLWTRRAEPRTREAEWWAQGGWRVNAVVATGKPVLLTYDLWTSAPSAPDTLDLDPVPAGSFEVIQSDLTHEVDVEHGASYQLSRLTLSVRFLRSYRDERIGFRVHAGLWKRILPYGRVTCRVIPQSVSWLSVSFASDEIQEPVVMRENPVALKLRDATKEPVRILGLWQAGDDGIAGVRAWIPGPRGALERDPLPVTVKPGQTVILEYMIEPHPGTVEQGLVFEPALALAAGQHKGFEVMPPVVIERTFLPWQAHEAPGVVQFVGAVPS</sequence>
<evidence type="ECO:0000313" key="3">
    <source>
        <dbReference type="Proteomes" id="UP000186156"/>
    </source>
</evidence>
<dbReference type="EMBL" id="FTOO01000001">
    <property type="protein sequence ID" value="SIS56235.1"/>
    <property type="molecule type" value="Genomic_DNA"/>
</dbReference>
<dbReference type="RefSeq" id="WP_076344394.1">
    <property type="nucleotide sequence ID" value="NZ_FTOO01000001.1"/>
</dbReference>
<dbReference type="STRING" id="252246.SAMN05421799_101338"/>
<protein>
    <submittedName>
        <fullName evidence="2">Uncharacterized protein</fullName>
    </submittedName>
</protein>
<evidence type="ECO:0000313" key="2">
    <source>
        <dbReference type="EMBL" id="SIS56235.1"/>
    </source>
</evidence>
<keyword evidence="3" id="KW-1185">Reference proteome</keyword>
<name>A0A1N7K3Q9_9BACL</name>
<reference evidence="3" key="1">
    <citation type="submission" date="2017-01" db="EMBL/GenBank/DDBJ databases">
        <authorList>
            <person name="Varghese N."/>
            <person name="Submissions S."/>
        </authorList>
    </citation>
    <scope>NUCLEOTIDE SEQUENCE [LARGE SCALE GENOMIC DNA]</scope>
    <source>
        <strain evidence="3">DSM 16176</strain>
    </source>
</reference>